<evidence type="ECO:0000313" key="1">
    <source>
        <dbReference type="EMBL" id="QAZ69083.1"/>
    </source>
</evidence>
<protein>
    <submittedName>
        <fullName evidence="1">Uncharacterized protein</fullName>
    </submittedName>
</protein>
<accession>A0A4P6HP80</accession>
<dbReference type="RefSeq" id="WP_129355135.1">
    <property type="nucleotide sequence ID" value="NZ_CP026538.1"/>
</dbReference>
<keyword evidence="2" id="KW-1185">Reference proteome</keyword>
<name>A0A4P6HP80_9BACT</name>
<sequence>MALRLSTGLRNMLLGTASFKDIMQNGVIRIFPGVQPATADDGEGATPLLEITVSSGTFTPGTPTNGLNFAAPASGACAKAAGEVWSGAATTSGTAGWFRFYANDRTTGADAGHARFDGSVSTSGAQLNMSSTAITAGATTTIDSFVVTMPAS</sequence>
<proteinExistence type="predicted"/>
<evidence type="ECO:0000313" key="2">
    <source>
        <dbReference type="Proteomes" id="UP000293296"/>
    </source>
</evidence>
<dbReference type="Proteomes" id="UP000293296">
    <property type="component" value="Chromosome"/>
</dbReference>
<dbReference type="EMBL" id="CP026538">
    <property type="protein sequence ID" value="QAZ69083.1"/>
    <property type="molecule type" value="Genomic_DNA"/>
</dbReference>
<dbReference type="AlphaFoldDB" id="A0A4P6HP80"/>
<gene>
    <name evidence="1" type="ORF">C3Y92_18305</name>
</gene>
<dbReference type="KEGG" id="dcb:C3Y92_18305"/>
<dbReference type="OrthoDB" id="5455845at2"/>
<reference evidence="1 2" key="1">
    <citation type="submission" date="2018-02" db="EMBL/GenBank/DDBJ databases">
        <title>Genome sequence of Desulfovibrio carbinolicus DSM 3852.</title>
        <authorList>
            <person name="Wilbanks E."/>
            <person name="Skennerton C.T."/>
            <person name="Orphan V.J."/>
        </authorList>
    </citation>
    <scope>NUCLEOTIDE SEQUENCE [LARGE SCALE GENOMIC DNA]</scope>
    <source>
        <strain evidence="1 2">DSM 3852</strain>
    </source>
</reference>
<organism evidence="1 2">
    <name type="scientific">Solidesulfovibrio carbinolicus</name>
    <dbReference type="NCBI Taxonomy" id="296842"/>
    <lineage>
        <taxon>Bacteria</taxon>
        <taxon>Pseudomonadati</taxon>
        <taxon>Thermodesulfobacteriota</taxon>
        <taxon>Desulfovibrionia</taxon>
        <taxon>Desulfovibrionales</taxon>
        <taxon>Desulfovibrionaceae</taxon>
        <taxon>Solidesulfovibrio</taxon>
    </lineage>
</organism>